<comment type="caution">
    <text evidence="3">The sequence shown here is derived from an EMBL/GenBank/DDBJ whole genome shotgun (WGS) entry which is preliminary data.</text>
</comment>
<evidence type="ECO:0000313" key="3">
    <source>
        <dbReference type="EMBL" id="KAK8388217.1"/>
    </source>
</evidence>
<dbReference type="InterPro" id="IPR002350">
    <property type="entry name" value="Kazal_dom"/>
</dbReference>
<feature type="region of interest" description="Disordered" evidence="1">
    <location>
        <begin position="1"/>
        <end position="27"/>
    </location>
</feature>
<dbReference type="Proteomes" id="UP001487740">
    <property type="component" value="Unassembled WGS sequence"/>
</dbReference>
<dbReference type="PROSITE" id="PS51465">
    <property type="entry name" value="KAZAL_2"/>
    <property type="match status" value="1"/>
</dbReference>
<dbReference type="CDD" id="cd00104">
    <property type="entry name" value="KAZAL_FS"/>
    <property type="match status" value="1"/>
</dbReference>
<evidence type="ECO:0000313" key="4">
    <source>
        <dbReference type="Proteomes" id="UP001487740"/>
    </source>
</evidence>
<proteinExistence type="predicted"/>
<dbReference type="EMBL" id="JARAKH010000029">
    <property type="protein sequence ID" value="KAK8388217.1"/>
    <property type="molecule type" value="Genomic_DNA"/>
</dbReference>
<dbReference type="InterPro" id="IPR036058">
    <property type="entry name" value="Kazal_dom_sf"/>
</dbReference>
<sequence>MKVTRFSTPRPSPRQLEPPPPPTMTHKETTVLCTRQVGQKDRRTGGHTEANMCLAAAALTALLIVTDFARAGAGLQLYDGDGCLNRCIVTSHYSPVCGTDYITYINPSSLRCWKKCHYPELAVAHFSTCIDWITGQDQT</sequence>
<reference evidence="3 4" key="1">
    <citation type="submission" date="2023-03" db="EMBL/GenBank/DDBJ databases">
        <title>High-quality genome of Scylla paramamosain provides insights in environmental adaptation.</title>
        <authorList>
            <person name="Zhang L."/>
        </authorList>
    </citation>
    <scope>NUCLEOTIDE SEQUENCE [LARGE SCALE GENOMIC DNA]</scope>
    <source>
        <strain evidence="3">LZ_2023a</strain>
        <tissue evidence="3">Muscle</tissue>
    </source>
</reference>
<gene>
    <name evidence="3" type="ORF">O3P69_020243</name>
</gene>
<keyword evidence="4" id="KW-1185">Reference proteome</keyword>
<name>A0AAW0TPB6_SCYPA</name>
<organism evidence="3 4">
    <name type="scientific">Scylla paramamosain</name>
    <name type="common">Mud crab</name>
    <dbReference type="NCBI Taxonomy" id="85552"/>
    <lineage>
        <taxon>Eukaryota</taxon>
        <taxon>Metazoa</taxon>
        <taxon>Ecdysozoa</taxon>
        <taxon>Arthropoda</taxon>
        <taxon>Crustacea</taxon>
        <taxon>Multicrustacea</taxon>
        <taxon>Malacostraca</taxon>
        <taxon>Eumalacostraca</taxon>
        <taxon>Eucarida</taxon>
        <taxon>Decapoda</taxon>
        <taxon>Pleocyemata</taxon>
        <taxon>Brachyura</taxon>
        <taxon>Eubrachyura</taxon>
        <taxon>Portunoidea</taxon>
        <taxon>Portunidae</taxon>
        <taxon>Portuninae</taxon>
        <taxon>Scylla</taxon>
    </lineage>
</organism>
<dbReference type="SUPFAM" id="SSF100895">
    <property type="entry name" value="Kazal-type serine protease inhibitors"/>
    <property type="match status" value="1"/>
</dbReference>
<evidence type="ECO:0000259" key="2">
    <source>
        <dbReference type="PROSITE" id="PS51465"/>
    </source>
</evidence>
<evidence type="ECO:0000256" key="1">
    <source>
        <dbReference type="SAM" id="MobiDB-lite"/>
    </source>
</evidence>
<accession>A0AAW0TPB6</accession>
<dbReference type="Gene3D" id="3.30.60.30">
    <property type="match status" value="1"/>
</dbReference>
<feature type="compositionally biased region" description="Pro residues" evidence="1">
    <location>
        <begin position="10"/>
        <end position="23"/>
    </location>
</feature>
<dbReference type="Pfam" id="PF07648">
    <property type="entry name" value="Kazal_2"/>
    <property type="match status" value="1"/>
</dbReference>
<feature type="domain" description="Kazal-like" evidence="2">
    <location>
        <begin position="77"/>
        <end position="131"/>
    </location>
</feature>
<dbReference type="AlphaFoldDB" id="A0AAW0TPB6"/>
<protein>
    <recommendedName>
        <fullName evidence="2">Kazal-like domain-containing protein</fullName>
    </recommendedName>
</protein>